<protein>
    <submittedName>
        <fullName evidence="2">Uncharacterized protein</fullName>
    </submittedName>
</protein>
<gene>
    <name evidence="2" type="ORF">POL68_34915</name>
</gene>
<dbReference type="EMBL" id="JAQNDM010000002">
    <property type="protein sequence ID" value="MDC0713711.1"/>
    <property type="molecule type" value="Genomic_DNA"/>
</dbReference>
<reference evidence="2 3" key="1">
    <citation type="submission" date="2022-11" db="EMBL/GenBank/DDBJ databases">
        <title>Minimal conservation of predation-associated metabolite biosynthetic gene clusters underscores biosynthetic potential of Myxococcota including descriptions for ten novel species: Archangium lansinium sp. nov., Myxococcus landrumus sp. nov., Nannocystis bai.</title>
        <authorList>
            <person name="Ahearne A."/>
            <person name="Stevens C."/>
            <person name="Dowd S."/>
        </authorList>
    </citation>
    <scope>NUCLEOTIDE SEQUENCE [LARGE SCALE GENOMIC DNA]</scope>
    <source>
        <strain evidence="2 3">NCWAL01</strain>
    </source>
</reference>
<evidence type="ECO:0000256" key="1">
    <source>
        <dbReference type="SAM" id="SignalP"/>
    </source>
</evidence>
<evidence type="ECO:0000313" key="2">
    <source>
        <dbReference type="EMBL" id="MDC0713711.1"/>
    </source>
</evidence>
<dbReference type="Proteomes" id="UP001221838">
    <property type="component" value="Unassembled WGS sequence"/>
</dbReference>
<proteinExistence type="predicted"/>
<accession>A0ABT5DJ80</accession>
<organism evidence="2 3">
    <name type="scientific">Stigmatella ashevillensis</name>
    <dbReference type="NCBI Taxonomy" id="2995309"/>
    <lineage>
        <taxon>Bacteria</taxon>
        <taxon>Pseudomonadati</taxon>
        <taxon>Myxococcota</taxon>
        <taxon>Myxococcia</taxon>
        <taxon>Myxococcales</taxon>
        <taxon>Cystobacterineae</taxon>
        <taxon>Archangiaceae</taxon>
        <taxon>Stigmatella</taxon>
    </lineage>
</organism>
<keyword evidence="3" id="KW-1185">Reference proteome</keyword>
<comment type="caution">
    <text evidence="2">The sequence shown here is derived from an EMBL/GenBank/DDBJ whole genome shotgun (WGS) entry which is preliminary data.</text>
</comment>
<feature type="chain" id="PRO_5046862273" evidence="1">
    <location>
        <begin position="29"/>
        <end position="100"/>
    </location>
</feature>
<name>A0ABT5DJ80_9BACT</name>
<dbReference type="RefSeq" id="WP_272144091.1">
    <property type="nucleotide sequence ID" value="NZ_JAQNDM010000002.1"/>
</dbReference>
<evidence type="ECO:0000313" key="3">
    <source>
        <dbReference type="Proteomes" id="UP001221838"/>
    </source>
</evidence>
<keyword evidence="1" id="KW-0732">Signal</keyword>
<sequence length="100" mass="10148">MKRTIRSASFFGVALVFAAVGPLASVQAAEDTRDDSAKQCVAVRAGETEVLSEALVSQGSGAAPGYCTVDCSRCGSTQECLSRGAGSCTAIKACRGAPQE</sequence>
<feature type="signal peptide" evidence="1">
    <location>
        <begin position="1"/>
        <end position="28"/>
    </location>
</feature>